<evidence type="ECO:0000313" key="3">
    <source>
        <dbReference type="Proteomes" id="UP000499080"/>
    </source>
</evidence>
<protein>
    <submittedName>
        <fullName evidence="2">Uncharacterized protein</fullName>
    </submittedName>
</protein>
<keyword evidence="3" id="KW-1185">Reference proteome</keyword>
<keyword evidence="1" id="KW-1133">Transmembrane helix</keyword>
<sequence length="93" mass="10103">MILCDVTTSRTRVHKRMQFKGGFVCSASWKAGELSVIESAVTVIISDLLTACVAKSESAVTLITCELLSVALLICTRSIVPVTCATCFLYIWK</sequence>
<organism evidence="2 3">
    <name type="scientific">Araneus ventricosus</name>
    <name type="common">Orbweaver spider</name>
    <name type="synonym">Epeira ventricosa</name>
    <dbReference type="NCBI Taxonomy" id="182803"/>
    <lineage>
        <taxon>Eukaryota</taxon>
        <taxon>Metazoa</taxon>
        <taxon>Ecdysozoa</taxon>
        <taxon>Arthropoda</taxon>
        <taxon>Chelicerata</taxon>
        <taxon>Arachnida</taxon>
        <taxon>Araneae</taxon>
        <taxon>Araneomorphae</taxon>
        <taxon>Entelegynae</taxon>
        <taxon>Araneoidea</taxon>
        <taxon>Araneidae</taxon>
        <taxon>Araneus</taxon>
    </lineage>
</organism>
<accession>A0A4Y2PC75</accession>
<dbReference type="AlphaFoldDB" id="A0A4Y2PC75"/>
<comment type="caution">
    <text evidence="2">The sequence shown here is derived from an EMBL/GenBank/DDBJ whole genome shotgun (WGS) entry which is preliminary data.</text>
</comment>
<evidence type="ECO:0000313" key="2">
    <source>
        <dbReference type="EMBL" id="GBN49588.1"/>
    </source>
</evidence>
<keyword evidence="1" id="KW-0472">Membrane</keyword>
<feature type="transmembrane region" description="Helical" evidence="1">
    <location>
        <begin position="67"/>
        <end position="92"/>
    </location>
</feature>
<dbReference type="EMBL" id="BGPR01011100">
    <property type="protein sequence ID" value="GBN49588.1"/>
    <property type="molecule type" value="Genomic_DNA"/>
</dbReference>
<name>A0A4Y2PC75_ARAVE</name>
<proteinExistence type="predicted"/>
<evidence type="ECO:0000256" key="1">
    <source>
        <dbReference type="SAM" id="Phobius"/>
    </source>
</evidence>
<gene>
    <name evidence="2" type="ORF">AVEN_142382_1</name>
</gene>
<dbReference type="Proteomes" id="UP000499080">
    <property type="component" value="Unassembled WGS sequence"/>
</dbReference>
<reference evidence="2 3" key="1">
    <citation type="journal article" date="2019" name="Sci. Rep.">
        <title>Orb-weaving spider Araneus ventricosus genome elucidates the spidroin gene catalogue.</title>
        <authorList>
            <person name="Kono N."/>
            <person name="Nakamura H."/>
            <person name="Ohtoshi R."/>
            <person name="Moran D.A.P."/>
            <person name="Shinohara A."/>
            <person name="Yoshida Y."/>
            <person name="Fujiwara M."/>
            <person name="Mori M."/>
            <person name="Tomita M."/>
            <person name="Arakawa K."/>
        </authorList>
    </citation>
    <scope>NUCLEOTIDE SEQUENCE [LARGE SCALE GENOMIC DNA]</scope>
</reference>
<keyword evidence="1" id="KW-0812">Transmembrane</keyword>